<organism evidence="2 3">
    <name type="scientific">Parafrankia soli</name>
    <dbReference type="NCBI Taxonomy" id="2599596"/>
    <lineage>
        <taxon>Bacteria</taxon>
        <taxon>Bacillati</taxon>
        <taxon>Actinomycetota</taxon>
        <taxon>Actinomycetes</taxon>
        <taxon>Frankiales</taxon>
        <taxon>Frankiaceae</taxon>
        <taxon>Parafrankia</taxon>
    </lineage>
</organism>
<feature type="transmembrane region" description="Helical" evidence="1">
    <location>
        <begin position="263"/>
        <end position="283"/>
    </location>
</feature>
<keyword evidence="1" id="KW-0812">Transmembrane</keyword>
<dbReference type="OrthoDB" id="5240859at2"/>
<keyword evidence="1" id="KW-1133">Transmembrane helix</keyword>
<evidence type="ECO:0000313" key="2">
    <source>
        <dbReference type="EMBL" id="OHV28405.1"/>
    </source>
</evidence>
<dbReference type="GO" id="GO:0006629">
    <property type="term" value="P:lipid metabolic process"/>
    <property type="evidence" value="ECO:0007669"/>
    <property type="project" value="InterPro"/>
</dbReference>
<evidence type="ECO:0000313" key="3">
    <source>
        <dbReference type="Proteomes" id="UP000179769"/>
    </source>
</evidence>
<feature type="transmembrane region" description="Helical" evidence="1">
    <location>
        <begin position="295"/>
        <end position="315"/>
    </location>
</feature>
<name>A0A1S1Q5C6_9ACTN</name>
<dbReference type="Gene3D" id="3.20.20.190">
    <property type="entry name" value="Phosphatidylinositol (PI) phosphodiesterase"/>
    <property type="match status" value="1"/>
</dbReference>
<dbReference type="InterPro" id="IPR051057">
    <property type="entry name" value="PI-PLC_domain"/>
</dbReference>
<accession>A0A1S1Q5C6</accession>
<dbReference type="EMBL" id="MAXA01000213">
    <property type="protein sequence ID" value="OHV28405.1"/>
    <property type="molecule type" value="Genomic_DNA"/>
</dbReference>
<gene>
    <name evidence="2" type="ORF">BBK14_03795</name>
</gene>
<comment type="caution">
    <text evidence="2">The sequence shown here is derived from an EMBL/GenBank/DDBJ whole genome shotgun (WGS) entry which is preliminary data.</text>
</comment>
<sequence length="702" mass="73475">MVSAVFVPAGVALLTVHETAQQARFYRGALDEARVHERISDEVLTDPVLTDVTGDLLADLPVDPDLMVDNLQLVVPPSALRGMTDGVADNVAAYLDGSRAEFVLAVDLRPILDNIGRLASVYLAGQVSGAPRYRTEDVAAALRDVLDGVDRVSQGRPPASVPEIDLTDDQVAWATDLLVSRVDGADRPVAREQVLVALRSGDLGAALAVVGPLIFAGDVSAVADLRSRLAGGTVLDLGRPLADAPGGPAGFVLRTIHTIGGTGMLALAALCFALPAGVLGLAVRRRGPSVRLVGAALVAGGLSALAAGVLVTGLVGDPLAPLRGPDSPLPPAGRVLAGDIGRVLVANVRATWSEIAAIPLLAGLLLGTVTVVVRRLSRAEWRVRRLVAVGTTCSVFVAVSWVLIPGEAGTGTAFCNGGADLCNRRYSDVVYPTTHNGMASVQAGFLGAVQDPDLVGQLDSGIRALMLDVHHWTTPAEVESFLAELRPRAREALAPFATGARSSRPGLWLCHGICQLGATRLDDALAGVAGWLARNPAEVITIIVQDGVAPEPIMAAFRVAGLGQYLVRPPAPGRPWPTLGQLIDRGRRLVVFAENGDVPGTWYRNFYRSNADTPFDVRIPGGFSCRIGRGASRPTMLLINHWLTDHAATRADAALVNTSSSLTAHAEQCAARGLRPTFLAVNFATVGDLVATVAAYNRHSPD</sequence>
<keyword evidence="1" id="KW-0472">Membrane</keyword>
<protein>
    <submittedName>
        <fullName evidence="2">Uncharacterized protein</fullName>
    </submittedName>
</protein>
<proteinExistence type="predicted"/>
<dbReference type="GO" id="GO:0008081">
    <property type="term" value="F:phosphoric diester hydrolase activity"/>
    <property type="evidence" value="ECO:0007669"/>
    <property type="project" value="InterPro"/>
</dbReference>
<evidence type="ECO:0000256" key="1">
    <source>
        <dbReference type="SAM" id="Phobius"/>
    </source>
</evidence>
<dbReference type="SUPFAM" id="SSF51695">
    <property type="entry name" value="PLC-like phosphodiesterases"/>
    <property type="match status" value="1"/>
</dbReference>
<dbReference type="AlphaFoldDB" id="A0A1S1Q5C6"/>
<feature type="transmembrane region" description="Helical" evidence="1">
    <location>
        <begin position="386"/>
        <end position="404"/>
    </location>
</feature>
<dbReference type="PANTHER" id="PTHR13593:SF140">
    <property type="entry name" value="PLC-LIKE PHOSPHODIESTERASE"/>
    <property type="match status" value="1"/>
</dbReference>
<dbReference type="Proteomes" id="UP000179769">
    <property type="component" value="Unassembled WGS sequence"/>
</dbReference>
<keyword evidence="3" id="KW-1185">Reference proteome</keyword>
<dbReference type="PANTHER" id="PTHR13593">
    <property type="match status" value="1"/>
</dbReference>
<dbReference type="InterPro" id="IPR017946">
    <property type="entry name" value="PLC-like_Pdiesterase_TIM-brl"/>
</dbReference>
<dbReference type="Pfam" id="PF26146">
    <property type="entry name" value="PI-PLC_X"/>
    <property type="match status" value="1"/>
</dbReference>
<feature type="transmembrane region" description="Helical" evidence="1">
    <location>
        <begin position="355"/>
        <end position="374"/>
    </location>
</feature>
<reference evidence="3" key="1">
    <citation type="submission" date="2016-07" db="EMBL/GenBank/DDBJ databases">
        <title>Frankia sp. NRRL B-16219 Genome sequencing.</title>
        <authorList>
            <person name="Ghodhbane-Gtari F."/>
            <person name="Swanson E."/>
            <person name="Gueddou A."/>
            <person name="Louati M."/>
            <person name="Nouioui I."/>
            <person name="Hezbri K."/>
            <person name="Abebe-Akele F."/>
            <person name="Simpson S."/>
            <person name="Morris K."/>
            <person name="Thomas K."/>
            <person name="Gtari M."/>
            <person name="Tisa L.S."/>
        </authorList>
    </citation>
    <scope>NUCLEOTIDE SEQUENCE [LARGE SCALE GENOMIC DNA]</scope>
    <source>
        <strain evidence="3">NRRL B-16219</strain>
    </source>
</reference>